<feature type="domain" description="Ig-like" evidence="8">
    <location>
        <begin position="265"/>
        <end position="362"/>
    </location>
</feature>
<dbReference type="EMBL" id="BLXT01004061">
    <property type="protein sequence ID" value="GFO09065.1"/>
    <property type="molecule type" value="Genomic_DNA"/>
</dbReference>
<organism evidence="10 11">
    <name type="scientific">Plakobranchus ocellatus</name>
    <dbReference type="NCBI Taxonomy" id="259542"/>
    <lineage>
        <taxon>Eukaryota</taxon>
        <taxon>Metazoa</taxon>
        <taxon>Spiralia</taxon>
        <taxon>Lophotrochozoa</taxon>
        <taxon>Mollusca</taxon>
        <taxon>Gastropoda</taxon>
        <taxon>Heterobranchia</taxon>
        <taxon>Euthyneura</taxon>
        <taxon>Panpulmonata</taxon>
        <taxon>Sacoglossa</taxon>
        <taxon>Placobranchoidea</taxon>
        <taxon>Plakobranchidae</taxon>
        <taxon>Plakobranchus</taxon>
    </lineage>
</organism>
<keyword evidence="4" id="KW-0325">Glycoprotein</keyword>
<keyword evidence="2 7" id="KW-0472">Membrane</keyword>
<evidence type="ECO:0000256" key="6">
    <source>
        <dbReference type="SAM" id="MobiDB-lite"/>
    </source>
</evidence>
<dbReference type="InterPro" id="IPR003598">
    <property type="entry name" value="Ig_sub2"/>
</dbReference>
<name>A0AAV4ANX3_9GAST</name>
<dbReference type="SMART" id="SM00409">
    <property type="entry name" value="IG"/>
    <property type="match status" value="2"/>
</dbReference>
<dbReference type="PROSITE" id="PS50853">
    <property type="entry name" value="FN3"/>
    <property type="match status" value="1"/>
</dbReference>
<dbReference type="Proteomes" id="UP000735302">
    <property type="component" value="Unassembled WGS sequence"/>
</dbReference>
<accession>A0AAV4ANX3</accession>
<evidence type="ECO:0000313" key="11">
    <source>
        <dbReference type="Proteomes" id="UP000735302"/>
    </source>
</evidence>
<feature type="domain" description="Ig-like" evidence="8">
    <location>
        <begin position="369"/>
        <end position="461"/>
    </location>
</feature>
<dbReference type="CDD" id="cd00063">
    <property type="entry name" value="FN3"/>
    <property type="match status" value="1"/>
</dbReference>
<dbReference type="InterPro" id="IPR036179">
    <property type="entry name" value="Ig-like_dom_sf"/>
</dbReference>
<sequence length="907" mass="101362">MSAQHTGHALTRKDQWLRIRQEPEQQHTNGNSNRLSSIRTSKFRISNIRISNISSTPAVIFYTRVEIEAYGKYPALYCTPLNCLNFTNNLSGTISEDNGGKTLTATFMLDRLVNRSDDGQKWFSKYKYDRSPELVLFTDCIMRTYVVPQSPACSFNYTVSDGFTITCDVHGVYPKAGSTWLHFINNEKQSNLQLQAKHEAYTQAGLTMYKSKFKTQINGEAKAMPGQHTIKVTVYPDVPFVNQEKRRMASVRTTVEFSISVPNQPPLFYNGNRWDIIQDRLTVNSGHTITLVCKAEGGDPPLYDIRISCTNTVQDSSGRNTWSSPGQQVSAALPISQAMDQKICYCSANHVSGQYRKQAYVTLNVLHAAEVVSFTINGQKRDIEASESETITFRCSARGNPKPNLVLFQSYSDGSKSDTLSRTFGDDIDFNIFKASCDTSGTYVCEAKNNLSIESSERTVSVRAKCRPQPCSESYGDREFSVLPDTQAEVTLCIFAYPQPHSDIRLRRMGGNNFENSLFNTKFVYTDAIKSKGNVMINMTVSIAKRSNYTLLLYQTNAWYKIPFSLVPYQKPSCPKTLNIEQVGSTFVVLSWIPAPDRGISQTFTVSQLDPEGVVLDSEEVENIENPHNIVHNITNLDPGSEFRFSLSVKNVQGITDCPQLMVNVKTPALDGSSDRSVYYSLIAIPSVIAVTLAIVLCIVIVKRKKGITKPQRQSLTVSQNSPLTLEDNQKRRKTSESVLSPVYHSANSRTELLMPARDVGYIEMRARNYDKQVKDQLNVSIPNIHVENTDRTPQTSTRGDDSGYVRCDKHFQDQSNDAVDNMNGESGIMKGEHKGKNNVGGGIECKHQTAINDNCTGSSREKCADTIVKHQCAHTTSNKEYANAVAYTQFTNARDNKEYANAISFT</sequence>
<dbReference type="InterPro" id="IPR003961">
    <property type="entry name" value="FN3_dom"/>
</dbReference>
<evidence type="ECO:0000256" key="7">
    <source>
        <dbReference type="SAM" id="Phobius"/>
    </source>
</evidence>
<keyword evidence="5" id="KW-0393">Immunoglobulin domain</keyword>
<dbReference type="CDD" id="cd00096">
    <property type="entry name" value="Ig"/>
    <property type="match status" value="1"/>
</dbReference>
<feature type="domain" description="Fibronectin type-III" evidence="9">
    <location>
        <begin position="574"/>
        <end position="670"/>
    </location>
</feature>
<keyword evidence="11" id="KW-1185">Reference proteome</keyword>
<comment type="subcellular location">
    <subcellularLocation>
        <location evidence="1">Membrane</location>
        <topology evidence="1">Single-pass type I membrane protein</topology>
    </subcellularLocation>
</comment>
<dbReference type="InterPro" id="IPR051275">
    <property type="entry name" value="Cell_adhesion_signaling"/>
</dbReference>
<comment type="caution">
    <text evidence="10">The sequence shown here is derived from an EMBL/GenBank/DDBJ whole genome shotgun (WGS) entry which is preliminary data.</text>
</comment>
<evidence type="ECO:0000313" key="10">
    <source>
        <dbReference type="EMBL" id="GFO09065.1"/>
    </source>
</evidence>
<gene>
    <name evidence="10" type="ORF">PoB_003557000</name>
</gene>
<evidence type="ECO:0000256" key="5">
    <source>
        <dbReference type="ARBA" id="ARBA00023319"/>
    </source>
</evidence>
<keyword evidence="7" id="KW-0812">Transmembrane</keyword>
<evidence type="ECO:0000256" key="2">
    <source>
        <dbReference type="ARBA" id="ARBA00023136"/>
    </source>
</evidence>
<dbReference type="InterPro" id="IPR013783">
    <property type="entry name" value="Ig-like_fold"/>
</dbReference>
<evidence type="ECO:0000256" key="3">
    <source>
        <dbReference type="ARBA" id="ARBA00023157"/>
    </source>
</evidence>
<dbReference type="PANTHER" id="PTHR11640">
    <property type="entry name" value="NEPHRIN"/>
    <property type="match status" value="1"/>
</dbReference>
<dbReference type="SMART" id="SM00408">
    <property type="entry name" value="IGc2"/>
    <property type="match status" value="1"/>
</dbReference>
<evidence type="ECO:0000256" key="1">
    <source>
        <dbReference type="ARBA" id="ARBA00004479"/>
    </source>
</evidence>
<proteinExistence type="predicted"/>
<feature type="transmembrane region" description="Helical" evidence="7">
    <location>
        <begin position="678"/>
        <end position="702"/>
    </location>
</feature>
<dbReference type="GO" id="GO:0016020">
    <property type="term" value="C:membrane"/>
    <property type="evidence" value="ECO:0007669"/>
    <property type="project" value="UniProtKB-SubCell"/>
</dbReference>
<dbReference type="SUPFAM" id="SSF48726">
    <property type="entry name" value="Immunoglobulin"/>
    <property type="match status" value="2"/>
</dbReference>
<protein>
    <submittedName>
        <fullName evidence="10">Vascular cell adhesion protein 1</fullName>
    </submittedName>
</protein>
<evidence type="ECO:0000259" key="9">
    <source>
        <dbReference type="PROSITE" id="PS50853"/>
    </source>
</evidence>
<evidence type="ECO:0000256" key="4">
    <source>
        <dbReference type="ARBA" id="ARBA00023180"/>
    </source>
</evidence>
<dbReference type="InterPro" id="IPR007110">
    <property type="entry name" value="Ig-like_dom"/>
</dbReference>
<keyword evidence="7" id="KW-1133">Transmembrane helix</keyword>
<dbReference type="InterPro" id="IPR036116">
    <property type="entry name" value="FN3_sf"/>
</dbReference>
<dbReference type="PROSITE" id="PS50835">
    <property type="entry name" value="IG_LIKE"/>
    <property type="match status" value="2"/>
</dbReference>
<dbReference type="Pfam" id="PF13927">
    <property type="entry name" value="Ig_3"/>
    <property type="match status" value="1"/>
</dbReference>
<keyword evidence="3" id="KW-1015">Disulfide bond</keyword>
<dbReference type="AlphaFoldDB" id="A0AAV4ANX3"/>
<dbReference type="SUPFAM" id="SSF49265">
    <property type="entry name" value="Fibronectin type III"/>
    <property type="match status" value="1"/>
</dbReference>
<dbReference type="Gene3D" id="2.60.40.10">
    <property type="entry name" value="Immunoglobulins"/>
    <property type="match status" value="3"/>
</dbReference>
<dbReference type="InterPro" id="IPR003599">
    <property type="entry name" value="Ig_sub"/>
</dbReference>
<evidence type="ECO:0000259" key="8">
    <source>
        <dbReference type="PROSITE" id="PS50835"/>
    </source>
</evidence>
<dbReference type="SMART" id="SM00060">
    <property type="entry name" value="FN3"/>
    <property type="match status" value="1"/>
</dbReference>
<feature type="region of interest" description="Disordered" evidence="6">
    <location>
        <begin position="718"/>
        <end position="740"/>
    </location>
</feature>
<reference evidence="10 11" key="1">
    <citation type="journal article" date="2021" name="Elife">
        <title>Chloroplast acquisition without the gene transfer in kleptoplastic sea slugs, Plakobranchus ocellatus.</title>
        <authorList>
            <person name="Maeda T."/>
            <person name="Takahashi S."/>
            <person name="Yoshida T."/>
            <person name="Shimamura S."/>
            <person name="Takaki Y."/>
            <person name="Nagai Y."/>
            <person name="Toyoda A."/>
            <person name="Suzuki Y."/>
            <person name="Arimoto A."/>
            <person name="Ishii H."/>
            <person name="Satoh N."/>
            <person name="Nishiyama T."/>
            <person name="Hasebe M."/>
            <person name="Maruyama T."/>
            <person name="Minagawa J."/>
            <person name="Obokata J."/>
            <person name="Shigenobu S."/>
        </authorList>
    </citation>
    <scope>NUCLEOTIDE SEQUENCE [LARGE SCALE GENOMIC DNA]</scope>
</reference>